<dbReference type="EMBL" id="KN847520">
    <property type="protein sequence ID" value="KIV97201.1"/>
    <property type="molecule type" value="Genomic_DNA"/>
</dbReference>
<dbReference type="Proteomes" id="UP000054302">
    <property type="component" value="Unassembled WGS sequence"/>
</dbReference>
<protein>
    <submittedName>
        <fullName evidence="2">Uncharacterized protein</fullName>
    </submittedName>
</protein>
<feature type="region of interest" description="Disordered" evidence="1">
    <location>
        <begin position="1"/>
        <end position="45"/>
    </location>
</feature>
<dbReference type="AlphaFoldDB" id="A0A0D1Y935"/>
<dbReference type="OMA" id="VETHHFL"/>
<evidence type="ECO:0000313" key="2">
    <source>
        <dbReference type="EMBL" id="KIV97201.1"/>
    </source>
</evidence>
<dbReference type="RefSeq" id="XP_016228775.1">
    <property type="nucleotide sequence ID" value="XM_016365126.1"/>
</dbReference>
<dbReference type="GeneID" id="27318823"/>
<evidence type="ECO:0000313" key="3">
    <source>
        <dbReference type="Proteomes" id="UP000054302"/>
    </source>
</evidence>
<dbReference type="VEuPathDB" id="FungiDB:PV10_00978"/>
<evidence type="ECO:0000256" key="1">
    <source>
        <dbReference type="SAM" id="MobiDB-lite"/>
    </source>
</evidence>
<proteinExistence type="predicted"/>
<gene>
    <name evidence="2" type="ORF">PV10_00978</name>
</gene>
<feature type="compositionally biased region" description="Polar residues" evidence="1">
    <location>
        <begin position="36"/>
        <end position="45"/>
    </location>
</feature>
<reference evidence="2 3" key="1">
    <citation type="submission" date="2015-01" db="EMBL/GenBank/DDBJ databases">
        <title>The Genome Sequence of Exophiala mesophila CBS40295.</title>
        <authorList>
            <consortium name="The Broad Institute Genomics Platform"/>
            <person name="Cuomo C."/>
            <person name="de Hoog S."/>
            <person name="Gorbushina A."/>
            <person name="Stielow B."/>
            <person name="Teixiera M."/>
            <person name="Abouelleil A."/>
            <person name="Chapman S.B."/>
            <person name="Priest M."/>
            <person name="Young S.K."/>
            <person name="Wortman J."/>
            <person name="Nusbaum C."/>
            <person name="Birren B."/>
        </authorList>
    </citation>
    <scope>NUCLEOTIDE SEQUENCE [LARGE SCALE GENOMIC DNA]</scope>
    <source>
        <strain evidence="2 3">CBS 40295</strain>
    </source>
</reference>
<accession>A0A0D1Y935</accession>
<name>A0A0D1Y935_EXOME</name>
<dbReference type="HOGENOM" id="CLU_527849_0_0_1"/>
<organism evidence="2 3">
    <name type="scientific">Exophiala mesophila</name>
    <name type="common">Black yeast-like fungus</name>
    <dbReference type="NCBI Taxonomy" id="212818"/>
    <lineage>
        <taxon>Eukaryota</taxon>
        <taxon>Fungi</taxon>
        <taxon>Dikarya</taxon>
        <taxon>Ascomycota</taxon>
        <taxon>Pezizomycotina</taxon>
        <taxon>Eurotiomycetes</taxon>
        <taxon>Chaetothyriomycetidae</taxon>
        <taxon>Chaetothyriales</taxon>
        <taxon>Herpotrichiellaceae</taxon>
        <taxon>Exophiala</taxon>
    </lineage>
</organism>
<keyword evidence="3" id="KW-1185">Reference proteome</keyword>
<dbReference type="OrthoDB" id="4167490at2759"/>
<sequence length="499" mass="56565">MLLKPRKRPAEGQATPNANIDGLSPAKRGRGRPMKHSSNLKPPQHVRIQQESLLHSQQTTQTLDIIPRPQLSPLEALPVELIHQIFFLALETNMARASPHLAAALSKPSIYAALVAFAFFADDGIGPVDRQVFLPAQYVPLPLEDRVRLQQGILRCQWCTLRLLKASIPVISRLVQVQAWHREAKKWAQFPYPDERTSLCPPAEQPSFCEMCILPPDPENRAVMEEHFFAKPWCLSFDALTPQRLHLESKYETAEPRGDDCFIGRIIEWEYEPHPDPKLGRPLIKSPVSARAVLDTRCLPDHIISGRPEWTTPKLELLMLLRQSIRFLPEAQNRIHMSIDALFEGMASAIRTLNTQALLVLVELYFAVCYNPPHFTHLLPLELFHLATQLPRLESSEIMTLLVRASIGSIPSEDYILTSWALWNKTERIAVFLLRHMEGAHGDYGLASDELFFTNGRLAQKVPIKIADFAIDEFTNEVPYQRQGAPRGNAAFEHTKLAE</sequence>